<dbReference type="Pfam" id="PF01844">
    <property type="entry name" value="HNH"/>
    <property type="match status" value="1"/>
</dbReference>
<evidence type="ECO:0000313" key="2">
    <source>
        <dbReference type="EMBL" id="PGO23364.1"/>
    </source>
</evidence>
<dbReference type="RefSeq" id="WP_098766720.1">
    <property type="nucleotide sequence ID" value="NZ_NUIL01000042.1"/>
</dbReference>
<sequence>MEHKRKNVNGYDIMQYWKGKFDIDGIPYIEDIDVVQCFRCRKYSKKTCENIEDEMVLKNYWNKELSGFVKAYIIPHTTGGESHPSNLMFLCEHCNRDDLDIYSKELYMNWLNRERKKYIFGVDFEFADKMTQCLVKYGMTNDVNQVLTSEEERKKFFDFANENNAFKPSVSKKTQYETFVGLMIMYIDELNKHKISK</sequence>
<dbReference type="Proteomes" id="UP000223777">
    <property type="component" value="Unassembled WGS sequence"/>
</dbReference>
<dbReference type="InterPro" id="IPR003615">
    <property type="entry name" value="HNH_nuc"/>
</dbReference>
<dbReference type="EMBL" id="NUIL01000042">
    <property type="protein sequence ID" value="PGO23364.1"/>
    <property type="molecule type" value="Genomic_DNA"/>
</dbReference>
<dbReference type="GO" id="GO:0004519">
    <property type="term" value="F:endonuclease activity"/>
    <property type="evidence" value="ECO:0007669"/>
    <property type="project" value="InterPro"/>
</dbReference>
<reference evidence="2 3" key="1">
    <citation type="submission" date="2017-09" db="EMBL/GenBank/DDBJ databases">
        <title>Large-scale bioinformatics analysis of Bacillus genomes uncovers conserved roles of natural products in bacterial physiology.</title>
        <authorList>
            <consortium name="Agbiome Team Llc"/>
            <person name="Bleich R.M."/>
            <person name="Grubbs K.J."/>
            <person name="Santa Maria K.C."/>
            <person name="Allen S.E."/>
            <person name="Farag S."/>
            <person name="Shank E.A."/>
            <person name="Bowers A."/>
        </authorList>
    </citation>
    <scope>NUCLEOTIDE SEQUENCE [LARGE SCALE GENOMIC DNA]</scope>
    <source>
        <strain evidence="2 3">AFS050027</strain>
    </source>
</reference>
<proteinExistence type="predicted"/>
<gene>
    <name evidence="2" type="ORF">CN984_23590</name>
</gene>
<dbReference type="CDD" id="cd00085">
    <property type="entry name" value="HNHc"/>
    <property type="match status" value="1"/>
</dbReference>
<protein>
    <recommendedName>
        <fullName evidence="1">HNH domain-containing protein</fullName>
    </recommendedName>
</protein>
<dbReference type="AlphaFoldDB" id="A0A2B9PLE2"/>
<feature type="domain" description="HNH" evidence="1">
    <location>
        <begin position="72"/>
        <end position="96"/>
    </location>
</feature>
<comment type="caution">
    <text evidence="2">The sequence shown here is derived from an EMBL/GenBank/DDBJ whole genome shotgun (WGS) entry which is preliminary data.</text>
</comment>
<dbReference type="GO" id="GO:0008270">
    <property type="term" value="F:zinc ion binding"/>
    <property type="evidence" value="ECO:0007669"/>
    <property type="project" value="InterPro"/>
</dbReference>
<dbReference type="InterPro" id="IPR002711">
    <property type="entry name" value="HNH"/>
</dbReference>
<name>A0A2B9PLE2_BACCE</name>
<dbReference type="GO" id="GO:0003676">
    <property type="term" value="F:nucleic acid binding"/>
    <property type="evidence" value="ECO:0007669"/>
    <property type="project" value="InterPro"/>
</dbReference>
<organism evidence="2 3">
    <name type="scientific">Bacillus cereus</name>
    <dbReference type="NCBI Taxonomy" id="1396"/>
    <lineage>
        <taxon>Bacteria</taxon>
        <taxon>Bacillati</taxon>
        <taxon>Bacillota</taxon>
        <taxon>Bacilli</taxon>
        <taxon>Bacillales</taxon>
        <taxon>Bacillaceae</taxon>
        <taxon>Bacillus</taxon>
        <taxon>Bacillus cereus group</taxon>
    </lineage>
</organism>
<evidence type="ECO:0000259" key="1">
    <source>
        <dbReference type="Pfam" id="PF01844"/>
    </source>
</evidence>
<accession>A0A2B9PLE2</accession>
<evidence type="ECO:0000313" key="3">
    <source>
        <dbReference type="Proteomes" id="UP000223777"/>
    </source>
</evidence>